<dbReference type="AlphaFoldDB" id="A0A929KVU2"/>
<proteinExistence type="predicted"/>
<feature type="chain" id="PRO_5036839122" description="Lipoprotein" evidence="1">
    <location>
        <begin position="22"/>
        <end position="124"/>
    </location>
</feature>
<organism evidence="2 3">
    <name type="scientific">Mucilaginibacter myungsuensis</name>
    <dbReference type="NCBI Taxonomy" id="649104"/>
    <lineage>
        <taxon>Bacteria</taxon>
        <taxon>Pseudomonadati</taxon>
        <taxon>Bacteroidota</taxon>
        <taxon>Sphingobacteriia</taxon>
        <taxon>Sphingobacteriales</taxon>
        <taxon>Sphingobacteriaceae</taxon>
        <taxon>Mucilaginibacter</taxon>
    </lineage>
</organism>
<dbReference type="EMBL" id="JADFFL010000002">
    <property type="protein sequence ID" value="MBE9661378.1"/>
    <property type="molecule type" value="Genomic_DNA"/>
</dbReference>
<keyword evidence="1" id="KW-0732">Signal</keyword>
<name>A0A929KVU2_9SPHI</name>
<gene>
    <name evidence="2" type="ORF">IRJ16_05740</name>
</gene>
<reference evidence="2" key="1">
    <citation type="submission" date="2020-10" db="EMBL/GenBank/DDBJ databases">
        <title>Mucilaginibacter mali sp. nov., isolated from rhizosphere soil of apple orchard.</title>
        <authorList>
            <person name="Lee J.-S."/>
            <person name="Kim H.S."/>
            <person name="Kim J.-S."/>
        </authorList>
    </citation>
    <scope>NUCLEOTIDE SEQUENCE</scope>
    <source>
        <strain evidence="2">KCTC 22746</strain>
    </source>
</reference>
<evidence type="ECO:0008006" key="4">
    <source>
        <dbReference type="Google" id="ProtNLM"/>
    </source>
</evidence>
<evidence type="ECO:0000313" key="2">
    <source>
        <dbReference type="EMBL" id="MBE9661378.1"/>
    </source>
</evidence>
<sequence>MFNRFISIMLLVALLSSNCSRFFTYAGFELNRDYIAKELCINKDRSWMNCNGRCYFMNKLKQADEKEKKQEREDRKNQYQEGLPVITLWATAFKAPILRKTYPTLAAPTLLQRAGTIFQPPKIA</sequence>
<feature type="signal peptide" evidence="1">
    <location>
        <begin position="1"/>
        <end position="21"/>
    </location>
</feature>
<evidence type="ECO:0000313" key="3">
    <source>
        <dbReference type="Proteomes" id="UP000622475"/>
    </source>
</evidence>
<protein>
    <recommendedName>
        <fullName evidence="4">Lipoprotein</fullName>
    </recommendedName>
</protein>
<comment type="caution">
    <text evidence="2">The sequence shown here is derived from an EMBL/GenBank/DDBJ whole genome shotgun (WGS) entry which is preliminary data.</text>
</comment>
<accession>A0A929KVU2</accession>
<dbReference type="RefSeq" id="WP_194110569.1">
    <property type="nucleotide sequence ID" value="NZ_JADFFL010000002.1"/>
</dbReference>
<evidence type="ECO:0000256" key="1">
    <source>
        <dbReference type="SAM" id="SignalP"/>
    </source>
</evidence>
<keyword evidence="3" id="KW-1185">Reference proteome</keyword>
<dbReference type="Proteomes" id="UP000622475">
    <property type="component" value="Unassembled WGS sequence"/>
</dbReference>